<evidence type="ECO:0000256" key="1">
    <source>
        <dbReference type="SAM" id="Phobius"/>
    </source>
</evidence>
<feature type="transmembrane region" description="Helical" evidence="1">
    <location>
        <begin position="441"/>
        <end position="466"/>
    </location>
</feature>
<organism evidence="3 4">
    <name type="scientific">Gemmiger gallinarum</name>
    <dbReference type="NCBI Taxonomy" id="2779354"/>
    <lineage>
        <taxon>Bacteria</taxon>
        <taxon>Bacillati</taxon>
        <taxon>Bacillota</taxon>
        <taxon>Clostridia</taxon>
        <taxon>Eubacteriales</taxon>
        <taxon>Gemmiger</taxon>
    </lineage>
</organism>
<feature type="domain" description="Xaa-Pro dipeptidyl-peptidase-like" evidence="2">
    <location>
        <begin position="50"/>
        <end position="195"/>
    </location>
</feature>
<keyword evidence="1" id="KW-0812">Transmembrane</keyword>
<dbReference type="Proteomes" id="UP000768567">
    <property type="component" value="Unassembled WGS sequence"/>
</dbReference>
<feature type="transmembrane region" description="Helical" evidence="1">
    <location>
        <begin position="363"/>
        <end position="386"/>
    </location>
</feature>
<feature type="transmembrane region" description="Helical" evidence="1">
    <location>
        <begin position="486"/>
        <end position="512"/>
    </location>
</feature>
<dbReference type="Gene3D" id="3.40.50.1820">
    <property type="entry name" value="alpha/beta hydrolase"/>
    <property type="match status" value="1"/>
</dbReference>
<dbReference type="SUPFAM" id="SSF53474">
    <property type="entry name" value="alpha/beta-Hydrolases"/>
    <property type="match status" value="1"/>
</dbReference>
<dbReference type="Pfam" id="PF02129">
    <property type="entry name" value="Peptidase_S15"/>
    <property type="match status" value="1"/>
</dbReference>
<sequence length="614" mass="67619">MNATPKKRTAKFWLCIALVICLISCIGASVVQTNFGKVTIKDLRFETSSGHQMSALLLIPDNATAENPAPAIVCSHGWYNNREMQDLNYVEYARRGFVVLSIDMYGHGNSDNLPNGTWWDDANNANGMYDAVKMMAQLPFVDASRIGVTGHSNGALASRTAVLLDNKADTQLIAAALLVSNDAVYTDENGSYYNMFGSRDAGIVACQYDEFFHRVKQEDGSRSAPRDYIHQATAQSFLYFGQDPAGQEERSSYTMYTQDIDGQEAIRVIFNPAITHPWAHFSKGVVASSIGFFDAALGAPVSIDGNNQIWQFKVFFNAIGLVGFMMFAVSLALVLVGTKPFASLKAPELVAPAPALTGRGKSWFWASNLIAAVFSFVVYMIGYSIIGGSMPSFFPQSPVYFIGMWSLLCGLFTLVLIAIGNRITGKRDAALTGVRISLPKLGLTILLALIVAVASYGLVFLADYFFKTDFRLWVLPLKAFTADKLPIILMYLPFFLVYYICNSISINCYSYFEMGKKPWVNTTVMAVFNALAPVVMVIVMYSCFFITGHLPSEFVPWFGGSIIGIWLYPIIVILPVAAVVSRILYKRTRNPYLAGILMALLVTTMSCTNTLTQL</sequence>
<dbReference type="RefSeq" id="WP_193501186.1">
    <property type="nucleotide sequence ID" value="NZ_JADCKC010000002.1"/>
</dbReference>
<keyword evidence="1" id="KW-0472">Membrane</keyword>
<protein>
    <submittedName>
        <fullName evidence="3">Acetylxylan esterase</fullName>
    </submittedName>
</protein>
<proteinExistence type="predicted"/>
<accession>A0ABR9R4I1</accession>
<dbReference type="InterPro" id="IPR000383">
    <property type="entry name" value="Xaa-Pro-like_dom"/>
</dbReference>
<keyword evidence="1" id="KW-1133">Transmembrane helix</keyword>
<reference evidence="3 4" key="1">
    <citation type="submission" date="2020-10" db="EMBL/GenBank/DDBJ databases">
        <title>ChiBAC.</title>
        <authorList>
            <person name="Zenner C."/>
            <person name="Hitch T.C.A."/>
            <person name="Clavel T."/>
        </authorList>
    </citation>
    <scope>NUCLEOTIDE SEQUENCE [LARGE SCALE GENOMIC DNA]</scope>
    <source>
        <strain evidence="3 4">DSM 109015</strain>
    </source>
</reference>
<feature type="transmembrane region" description="Helical" evidence="1">
    <location>
        <begin position="398"/>
        <end position="420"/>
    </location>
</feature>
<feature type="transmembrane region" description="Helical" evidence="1">
    <location>
        <begin position="314"/>
        <end position="336"/>
    </location>
</feature>
<dbReference type="InterPro" id="IPR050261">
    <property type="entry name" value="FrsA_esterase"/>
</dbReference>
<evidence type="ECO:0000259" key="2">
    <source>
        <dbReference type="Pfam" id="PF02129"/>
    </source>
</evidence>
<comment type="caution">
    <text evidence="3">The sequence shown here is derived from an EMBL/GenBank/DDBJ whole genome shotgun (WGS) entry which is preliminary data.</text>
</comment>
<feature type="transmembrane region" description="Helical" evidence="1">
    <location>
        <begin position="554"/>
        <end position="580"/>
    </location>
</feature>
<feature type="transmembrane region" description="Helical" evidence="1">
    <location>
        <begin position="524"/>
        <end position="548"/>
    </location>
</feature>
<evidence type="ECO:0000313" key="3">
    <source>
        <dbReference type="EMBL" id="MBE5037675.1"/>
    </source>
</evidence>
<dbReference type="PANTHER" id="PTHR22946">
    <property type="entry name" value="DIENELACTONE HYDROLASE DOMAIN-CONTAINING PROTEIN-RELATED"/>
    <property type="match status" value="1"/>
</dbReference>
<evidence type="ECO:0000313" key="4">
    <source>
        <dbReference type="Proteomes" id="UP000768567"/>
    </source>
</evidence>
<dbReference type="InterPro" id="IPR029058">
    <property type="entry name" value="AB_hydrolase_fold"/>
</dbReference>
<keyword evidence="4" id="KW-1185">Reference proteome</keyword>
<dbReference type="EMBL" id="JADCKC010000002">
    <property type="protein sequence ID" value="MBE5037675.1"/>
    <property type="molecule type" value="Genomic_DNA"/>
</dbReference>
<gene>
    <name evidence="3" type="ORF">INF35_07745</name>
</gene>
<feature type="transmembrane region" description="Helical" evidence="1">
    <location>
        <begin position="592"/>
        <end position="611"/>
    </location>
</feature>
<name>A0ABR9R4I1_9FIRM</name>